<protein>
    <submittedName>
        <fullName evidence="3">Histidine phosphatase family protein</fullName>
    </submittedName>
</protein>
<feature type="active site" description="Tele-phosphohistidine intermediate" evidence="1">
    <location>
        <position position="10"/>
    </location>
</feature>
<dbReference type="SUPFAM" id="SSF53254">
    <property type="entry name" value="Phosphoglycerate mutase-like"/>
    <property type="match status" value="1"/>
</dbReference>
<dbReference type="AlphaFoldDB" id="A0A0C1V816"/>
<name>A0A0C1V816_9CYAN</name>
<dbReference type="GO" id="GO:0016791">
    <property type="term" value="F:phosphatase activity"/>
    <property type="evidence" value="ECO:0007669"/>
    <property type="project" value="TreeGrafter"/>
</dbReference>
<dbReference type="Gene3D" id="3.40.50.1240">
    <property type="entry name" value="Phosphoglycerate mutase-like"/>
    <property type="match status" value="1"/>
</dbReference>
<organism evidence="3">
    <name type="scientific">Lyngbya confervoides BDU141951</name>
    <dbReference type="NCBI Taxonomy" id="1574623"/>
    <lineage>
        <taxon>Bacteria</taxon>
        <taxon>Bacillati</taxon>
        <taxon>Cyanobacteriota</taxon>
        <taxon>Cyanophyceae</taxon>
        <taxon>Oscillatoriophycideae</taxon>
        <taxon>Oscillatoriales</taxon>
        <taxon>Microcoleaceae</taxon>
        <taxon>Lyngbya</taxon>
    </lineage>
</organism>
<dbReference type="PANTHER" id="PTHR48100">
    <property type="entry name" value="BROAD-SPECIFICITY PHOSPHATASE YOR283W-RELATED"/>
    <property type="match status" value="1"/>
</dbReference>
<sequence length="212" mass="23644">MSLCVYMIRHGETTASRTDVFSGKMNPDLNEAGFAMARHFAEKYASMAWQAVYVSPMQRTQSTARPFCEATGLDMQLRDGLKEMSFGEWENLTKEQVQEKYPEDYVRWLTEPAWNPPTGGESAVQVASRASLVMSEIEEKHKDGNVLVVAHKSTLRVVLCSLLGLDLGRYRDRITFPVASVSVVEFGVHGPLLVKHGDRSHLPADLDARPGT</sequence>
<dbReference type="InterPro" id="IPR013078">
    <property type="entry name" value="His_Pase_superF_clade-1"/>
</dbReference>
<dbReference type="SMART" id="SM00855">
    <property type="entry name" value="PGAM"/>
    <property type="match status" value="1"/>
</dbReference>
<gene>
    <name evidence="3" type="ORF">QQ91_015850</name>
</gene>
<reference evidence="3" key="3">
    <citation type="submission" date="2020-02" db="EMBL/GenBank/DDBJ databases">
        <authorList>
            <person name="Sarangi A.N."/>
            <person name="Ghosh S."/>
            <person name="Mukherjee M."/>
            <person name="Tripathy S."/>
        </authorList>
    </citation>
    <scope>NUCLEOTIDE SEQUENCE</scope>
    <source>
        <strain evidence="3">BDU141951</strain>
    </source>
</reference>
<dbReference type="GO" id="GO:0005737">
    <property type="term" value="C:cytoplasm"/>
    <property type="evidence" value="ECO:0007669"/>
    <property type="project" value="TreeGrafter"/>
</dbReference>
<dbReference type="PANTHER" id="PTHR48100:SF1">
    <property type="entry name" value="HISTIDINE PHOSPHATASE FAMILY PROTEIN-RELATED"/>
    <property type="match status" value="1"/>
</dbReference>
<feature type="binding site" evidence="2">
    <location>
        <position position="94"/>
    </location>
    <ligand>
        <name>substrate</name>
    </ligand>
</feature>
<reference evidence="3" key="1">
    <citation type="submission" date="2014-11" db="EMBL/GenBank/DDBJ databases">
        <authorList>
            <person name="Malar M.C."/>
            <person name="Sen D."/>
            <person name="Tripathy S."/>
        </authorList>
    </citation>
    <scope>NUCLEOTIDE SEQUENCE</scope>
    <source>
        <strain evidence="3">BDU141951</strain>
    </source>
</reference>
<dbReference type="CDD" id="cd07067">
    <property type="entry name" value="HP_PGM_like"/>
    <property type="match status" value="1"/>
</dbReference>
<accession>A0A0C1V816</accession>
<dbReference type="EMBL" id="JTHE02000003">
    <property type="protein sequence ID" value="NEV68586.1"/>
    <property type="molecule type" value="Genomic_DNA"/>
</dbReference>
<dbReference type="Pfam" id="PF00300">
    <property type="entry name" value="His_Phos_1"/>
    <property type="match status" value="1"/>
</dbReference>
<dbReference type="InterPro" id="IPR029033">
    <property type="entry name" value="His_PPase_superfam"/>
</dbReference>
<reference evidence="3" key="2">
    <citation type="journal article" date="2015" name="Genome Announc.">
        <title>Draft Genome Sequence of Filamentous Marine Cyanobacterium Lyngbya confervoides Strain BDU141951.</title>
        <authorList>
            <person name="Chandrababunaidu M.M."/>
            <person name="Sen D."/>
            <person name="Tripathy S."/>
        </authorList>
    </citation>
    <scope>NUCLEOTIDE SEQUENCE</scope>
    <source>
        <strain evidence="3">BDU141951</strain>
    </source>
</reference>
<comment type="caution">
    <text evidence="3">The sequence shown here is derived from an EMBL/GenBank/DDBJ whole genome shotgun (WGS) entry which is preliminary data.</text>
</comment>
<evidence type="ECO:0000256" key="2">
    <source>
        <dbReference type="PIRSR" id="PIRSR613078-2"/>
    </source>
</evidence>
<evidence type="ECO:0000313" key="3">
    <source>
        <dbReference type="EMBL" id="NEV68586.1"/>
    </source>
</evidence>
<feature type="active site" description="Proton donor/acceptor" evidence="1">
    <location>
        <position position="83"/>
    </location>
</feature>
<dbReference type="InterPro" id="IPR050275">
    <property type="entry name" value="PGM_Phosphatase"/>
</dbReference>
<feature type="binding site" evidence="2">
    <location>
        <position position="59"/>
    </location>
    <ligand>
        <name>substrate</name>
    </ligand>
</feature>
<proteinExistence type="predicted"/>
<evidence type="ECO:0000256" key="1">
    <source>
        <dbReference type="PIRSR" id="PIRSR613078-1"/>
    </source>
</evidence>